<evidence type="ECO:0000256" key="5">
    <source>
        <dbReference type="ARBA" id="ARBA00022741"/>
    </source>
</evidence>
<reference evidence="10 11" key="1">
    <citation type="journal article" date="2022" name="Nat. Microbiol.">
        <title>RNA viromes from terrestrial sites across China expand environmental viral diversity.</title>
        <authorList>
            <person name="Chiapello M."/>
            <person name="Rodriguez-Romero J."/>
            <person name="Ayllon M.A."/>
            <person name="Turina M."/>
        </authorList>
    </citation>
    <scope>NUCLEOTIDE SEQUENCE [LARGE SCALE GENOMIC DNA]</scope>
    <source>
        <strain evidence="10">174-k141_42142</strain>
    </source>
</reference>
<evidence type="ECO:0000256" key="3">
    <source>
        <dbReference type="ARBA" id="ARBA00022679"/>
    </source>
</evidence>
<keyword evidence="2" id="KW-0696">RNA-directed RNA polymerase</keyword>
<dbReference type="InterPro" id="IPR043502">
    <property type="entry name" value="DNA/RNA_pol_sf"/>
</dbReference>
<evidence type="ECO:0000259" key="9">
    <source>
        <dbReference type="PROSITE" id="PS50522"/>
    </source>
</evidence>
<keyword evidence="5" id="KW-0547">Nucleotide-binding</keyword>
<keyword evidence="3" id="KW-0808">Transferase</keyword>
<dbReference type="EMBL" id="MZ679721">
    <property type="protein sequence ID" value="UJQ85608.1"/>
    <property type="molecule type" value="Genomic_RNA"/>
</dbReference>
<name>A0ABY3SU37_9VIRU</name>
<evidence type="ECO:0000256" key="2">
    <source>
        <dbReference type="ARBA" id="ARBA00022484"/>
    </source>
</evidence>
<dbReference type="Pfam" id="PF03431">
    <property type="entry name" value="RNA_replicase_B"/>
    <property type="match status" value="1"/>
</dbReference>
<keyword evidence="4" id="KW-0548">Nucleotidyltransferase</keyword>
<evidence type="ECO:0000256" key="7">
    <source>
        <dbReference type="ARBA" id="ARBA00030248"/>
    </source>
</evidence>
<protein>
    <recommendedName>
        <fullName evidence="1">RNA-directed RNA polymerase</fullName>
        <ecNumber evidence="1">2.7.7.48</ecNumber>
    </recommendedName>
    <alternativeName>
        <fullName evidence="7">RNA replicase beta chain</fullName>
    </alternativeName>
</protein>
<accession>A0ABY3SU37</accession>
<evidence type="ECO:0000256" key="4">
    <source>
        <dbReference type="ARBA" id="ARBA00022695"/>
    </source>
</evidence>
<organism evidence="10 11">
    <name type="scientific">Leviviridae sp</name>
    <dbReference type="NCBI Taxonomy" id="2027243"/>
    <lineage>
        <taxon>Viruses</taxon>
        <taxon>Riboviria</taxon>
        <taxon>Orthornavirae</taxon>
        <taxon>Lenarviricota</taxon>
        <taxon>Leviviricetes</taxon>
        <taxon>Norzivirales</taxon>
        <taxon>Fiersviridae</taxon>
    </lineage>
</organism>
<keyword evidence="11" id="KW-1185">Reference proteome</keyword>
<evidence type="ECO:0000313" key="10">
    <source>
        <dbReference type="EMBL" id="UJQ85608.1"/>
    </source>
</evidence>
<evidence type="ECO:0000256" key="1">
    <source>
        <dbReference type="ARBA" id="ARBA00012494"/>
    </source>
</evidence>
<comment type="catalytic activity">
    <reaction evidence="8">
        <text>RNA(n) + a ribonucleoside 5'-triphosphate = RNA(n+1) + diphosphate</text>
        <dbReference type="Rhea" id="RHEA:21248"/>
        <dbReference type="Rhea" id="RHEA-COMP:14527"/>
        <dbReference type="Rhea" id="RHEA-COMP:17342"/>
        <dbReference type="ChEBI" id="CHEBI:33019"/>
        <dbReference type="ChEBI" id="CHEBI:61557"/>
        <dbReference type="ChEBI" id="CHEBI:140395"/>
        <dbReference type="EC" id="2.7.7.48"/>
    </reaction>
</comment>
<keyword evidence="6" id="KW-0693">Viral RNA replication</keyword>
<evidence type="ECO:0000313" key="11">
    <source>
        <dbReference type="Proteomes" id="UP001058405"/>
    </source>
</evidence>
<feature type="domain" description="RdRp catalytic" evidence="9">
    <location>
        <begin position="350"/>
        <end position="498"/>
    </location>
</feature>
<dbReference type="InterPro" id="IPR007096">
    <property type="entry name" value="RNA-dir_Rpol_cat_phage"/>
</dbReference>
<proteinExistence type="predicted"/>
<dbReference type="InterPro" id="IPR005093">
    <property type="entry name" value="RNArep_beta"/>
</dbReference>
<dbReference type="SUPFAM" id="SSF56672">
    <property type="entry name" value="DNA/RNA polymerases"/>
    <property type="match status" value="1"/>
</dbReference>
<sequence length="674" mass="76300">MRRSYVKSYATFLQGLYSAMSADIVVDFPSLRRDCERDVSRLLSLVDTRGLSYLMIDLPAAGKHFDKCLSAGRLTNFGIAGFRPYHRGGVVPRLFKGLLLRVFDENGALRADSDVACIRHLRQLFYAAKKVKVPCDDSRTWEHVHEFFETDREVRSPSLSWDEDELDTSALRNLHIGDSDSRSALPLFDDRNVRDDEEPFSIKPDLADVVQRTADCIVAALGRFDPSEWRTKHGPGAVADQRHTQFKYDFPTWPAKLEKVFPMAVFGFANYGTWAAFARRGVTHTRFSPNEPPSRLIAVPKTLKGPRLIASEPVSHQWCQQSIKDFLSSRLASTPIAESIHFRDQTENQEFAQRASHTQSHVTVDLSSASDRLSCWLVERIFRRSPSLVEALHASRTRWVVNTIDRKSPQFHKLRKFACMGSACTFPVQSYVFATIAIASVLAQRGWPVNNRCVRAASREVRVFGDDIIAPTDCWEILQGLLGRLGLQVNHSKTFASGRFRESCGLDAWDGRDVTPTYTMTYPEVSRPESVVSAVATHNNFIEAGYVNAADYIRTRVTSLRRYAVANVPTGSGCFGWYDLFERGNGHLEKRWNDRLHRVEYRASVASARGSRLPVEDDSSLLQYFSEAQSPPLRRDERIGIARRPTVSIHRRWVSLEDRSALSVPLHSKGWKVA</sequence>
<dbReference type="EC" id="2.7.7.48" evidence="1"/>
<dbReference type="Proteomes" id="UP001058405">
    <property type="component" value="Segment"/>
</dbReference>
<dbReference type="PROSITE" id="PS50522">
    <property type="entry name" value="RDRP_PHAGE"/>
    <property type="match status" value="1"/>
</dbReference>
<evidence type="ECO:0000256" key="8">
    <source>
        <dbReference type="ARBA" id="ARBA00048744"/>
    </source>
</evidence>
<evidence type="ECO:0000256" key="6">
    <source>
        <dbReference type="ARBA" id="ARBA00022953"/>
    </source>
</evidence>